<organism evidence="5 6">
    <name type="scientific">Mesorhizobium alhagi CCNWXJ12-2</name>
    <dbReference type="NCBI Taxonomy" id="1107882"/>
    <lineage>
        <taxon>Bacteria</taxon>
        <taxon>Pseudomonadati</taxon>
        <taxon>Pseudomonadota</taxon>
        <taxon>Alphaproteobacteria</taxon>
        <taxon>Hyphomicrobiales</taxon>
        <taxon>Phyllobacteriaceae</taxon>
        <taxon>Allomesorhizobium</taxon>
    </lineage>
</organism>
<dbReference type="Pfam" id="PF23500">
    <property type="entry name" value="DUF7133"/>
    <property type="match status" value="1"/>
</dbReference>
<dbReference type="InterPro" id="IPR011042">
    <property type="entry name" value="6-blade_b-propeller_TolB-like"/>
</dbReference>
<dbReference type="EMBL" id="AHAM01000024">
    <property type="protein sequence ID" value="EHK58904.1"/>
    <property type="molecule type" value="Genomic_DNA"/>
</dbReference>
<dbReference type="InterPro" id="IPR011041">
    <property type="entry name" value="Quinoprot_gluc/sorb_DH_b-prop"/>
</dbReference>
<dbReference type="SUPFAM" id="SSF50952">
    <property type="entry name" value="Soluble quinoprotein glucose dehydrogenase"/>
    <property type="match status" value="1"/>
</dbReference>
<name>H0HK12_9HYPH</name>
<keyword evidence="6" id="KW-1185">Reference proteome</keyword>
<sequence>MIFLLRLTAATALATAASAVVQAQDAQSPMADQEPGKRFEIRAEDLPEPYADEAVRNAPKVIPRNGKEPKAPQGFSISLFAEGLKHPRKLLVLENGDVLLAEQDAGYVTFLRDEDGDGKADTVSRFAGGFEEPYGMAVVPDGEHKGHILVADAQGIWRVPFKMGGIRPDMGNLLKQGGEATGPQTPADHIAVTEQGVFGPVEGHTSRALAVDPKDGSLYVGVGSMGNIAEEPEMKASIQVFDADGKNQRTFASGMRNPTGIHFHPDTGELWAVVQERDGLGNQLVPDYMTRVAEGDFYGWPYAYLGGKPMPDFAERAPEKVEQTKMPELLFESHSSAMDFAFVPDNWPEEYRGDAIVVLKGSWNRADPTGYKLVRAAFNEGAPEGWYDNFLTGFWTEGDARANVWGRPASVAFLPDGGLLVADDSGGTIWKVSPADPTATGATEPEMPAGETQPEAPAGETQPEMPAE</sequence>
<feature type="domain" description="Pyrroloquinoline quinone-dependent pyranose dehydrogenase beta-propeller" evidence="3">
    <location>
        <begin position="323"/>
        <end position="433"/>
    </location>
</feature>
<dbReference type="InterPro" id="IPR055557">
    <property type="entry name" value="DUF7133"/>
</dbReference>
<proteinExistence type="predicted"/>
<feature type="region of interest" description="Disordered" evidence="1">
    <location>
        <begin position="430"/>
        <end position="468"/>
    </location>
</feature>
<feature type="chain" id="PRO_5003534881" evidence="2">
    <location>
        <begin position="24"/>
        <end position="468"/>
    </location>
</feature>
<dbReference type="OrthoDB" id="9770043at2"/>
<keyword evidence="2" id="KW-0732">Signal</keyword>
<dbReference type="PATRIC" id="fig|1107882.3.peg.498"/>
<feature type="domain" description="DUF7133" evidence="4">
    <location>
        <begin position="78"/>
        <end position="132"/>
    </location>
</feature>
<dbReference type="Gene3D" id="2.120.10.30">
    <property type="entry name" value="TolB, C-terminal domain"/>
    <property type="match status" value="1"/>
</dbReference>
<dbReference type="RefSeq" id="WP_008834160.1">
    <property type="nucleotide sequence ID" value="NZ_AHAM01000024.1"/>
</dbReference>
<feature type="signal peptide" evidence="2">
    <location>
        <begin position="1"/>
        <end position="23"/>
    </location>
</feature>
<dbReference type="PANTHER" id="PTHR33546">
    <property type="entry name" value="LARGE, MULTIFUNCTIONAL SECRETED PROTEIN-RELATED"/>
    <property type="match status" value="1"/>
</dbReference>
<reference evidence="5 6" key="1">
    <citation type="journal article" date="2012" name="J. Bacteriol.">
        <title>Draft Genome Sequence of Mesorhizobium alhagi CCNWXJ12-2T, a Novel Salt-Resistant Species Isolated from the Desert of Northwestern China.</title>
        <authorList>
            <person name="Zhou M."/>
            <person name="Chen W."/>
            <person name="Chen H."/>
            <person name="Wei G."/>
        </authorList>
    </citation>
    <scope>NUCLEOTIDE SEQUENCE [LARGE SCALE GENOMIC DNA]</scope>
    <source>
        <strain evidence="5 6">CCNWXJ12-2</strain>
    </source>
</reference>
<feature type="region of interest" description="Disordered" evidence="1">
    <location>
        <begin position="48"/>
        <end position="70"/>
    </location>
</feature>
<dbReference type="PANTHER" id="PTHR33546:SF1">
    <property type="entry name" value="LARGE, MULTIFUNCTIONAL SECRETED PROTEIN"/>
    <property type="match status" value="1"/>
</dbReference>
<dbReference type="InterPro" id="IPR054539">
    <property type="entry name" value="Beta-prop_PDH"/>
</dbReference>
<evidence type="ECO:0000313" key="5">
    <source>
        <dbReference type="EMBL" id="EHK58904.1"/>
    </source>
</evidence>
<evidence type="ECO:0000256" key="2">
    <source>
        <dbReference type="SAM" id="SignalP"/>
    </source>
</evidence>
<dbReference type="AlphaFoldDB" id="H0HK12"/>
<evidence type="ECO:0000313" key="6">
    <source>
        <dbReference type="Proteomes" id="UP000003250"/>
    </source>
</evidence>
<dbReference type="Pfam" id="PF22807">
    <property type="entry name" value="TrAA12"/>
    <property type="match status" value="1"/>
</dbReference>
<evidence type="ECO:0000256" key="1">
    <source>
        <dbReference type="SAM" id="MobiDB-lite"/>
    </source>
</evidence>
<dbReference type="Proteomes" id="UP000003250">
    <property type="component" value="Unassembled WGS sequence"/>
</dbReference>
<accession>H0HK12</accession>
<gene>
    <name evidence="5" type="ORF">MAXJ12_02516</name>
</gene>
<evidence type="ECO:0000259" key="4">
    <source>
        <dbReference type="Pfam" id="PF23500"/>
    </source>
</evidence>
<evidence type="ECO:0000259" key="3">
    <source>
        <dbReference type="Pfam" id="PF22807"/>
    </source>
</evidence>
<protein>
    <submittedName>
        <fullName evidence="5">L-sorbosone dehydrogenase</fullName>
    </submittedName>
</protein>